<evidence type="ECO:0000256" key="2">
    <source>
        <dbReference type="ARBA" id="ARBA00022737"/>
    </source>
</evidence>
<dbReference type="Proteomes" id="UP000618343">
    <property type="component" value="Unassembled WGS sequence"/>
</dbReference>
<evidence type="ECO:0000259" key="4">
    <source>
        <dbReference type="Pfam" id="PF05048"/>
    </source>
</evidence>
<dbReference type="NCBIfam" id="TIGR03804">
    <property type="entry name" value="para_beta_helix"/>
    <property type="match status" value="6"/>
</dbReference>
<name>A0A832ZM16_9EURY</name>
<comment type="caution">
    <text evidence="5">The sequence shown here is derived from an EMBL/GenBank/DDBJ whole genome shotgun (WGS) entry which is preliminary data.</text>
</comment>
<feature type="non-terminal residue" evidence="5">
    <location>
        <position position="566"/>
    </location>
</feature>
<evidence type="ECO:0000313" key="6">
    <source>
        <dbReference type="Proteomes" id="UP000618343"/>
    </source>
</evidence>
<feature type="domain" description="Periplasmic copper-binding protein NosD beta helix" evidence="4">
    <location>
        <begin position="81"/>
        <end position="196"/>
    </location>
</feature>
<dbReference type="SUPFAM" id="SSF51126">
    <property type="entry name" value="Pectin lyase-like"/>
    <property type="match status" value="2"/>
</dbReference>
<dbReference type="Gene3D" id="2.160.20.10">
    <property type="entry name" value="Single-stranded right-handed beta-helix, Pectin lyase-like"/>
    <property type="match status" value="3"/>
</dbReference>
<dbReference type="InterPro" id="IPR051550">
    <property type="entry name" value="SCF-Subunits/Alg-Epimerases"/>
</dbReference>
<feature type="domain" description="Periplasmic copper-binding protein NosD beta helix" evidence="4">
    <location>
        <begin position="302"/>
        <end position="475"/>
    </location>
</feature>
<reference evidence="5" key="1">
    <citation type="journal article" date="2020" name="ISME J.">
        <title>Gammaproteobacteria mediating utilization of methyl-, sulfur- and petroleum organic compounds in deep ocean hydrothermal plumes.</title>
        <authorList>
            <person name="Zhou Z."/>
            <person name="Liu Y."/>
            <person name="Pan J."/>
            <person name="Cron B.R."/>
            <person name="Toner B.M."/>
            <person name="Anantharaman K."/>
            <person name="Breier J.A."/>
            <person name="Dick G.J."/>
            <person name="Li M."/>
        </authorList>
    </citation>
    <scope>NUCLEOTIDE SEQUENCE</scope>
    <source>
        <strain evidence="5">SZUA-1471</strain>
    </source>
</reference>
<evidence type="ECO:0000313" key="5">
    <source>
        <dbReference type="EMBL" id="HIP91356.1"/>
    </source>
</evidence>
<protein>
    <recommendedName>
        <fullName evidence="4">Periplasmic copper-binding protein NosD beta helix domain-containing protein</fullName>
    </recommendedName>
</protein>
<proteinExistence type="predicted"/>
<gene>
    <name evidence="5" type="ORF">EYH21_03560</name>
</gene>
<dbReference type="InterPro" id="IPR007742">
    <property type="entry name" value="NosD_dom"/>
</dbReference>
<keyword evidence="3" id="KW-0833">Ubl conjugation pathway</keyword>
<dbReference type="PANTHER" id="PTHR22990:SF15">
    <property type="entry name" value="F-BOX ONLY PROTEIN 10"/>
    <property type="match status" value="1"/>
</dbReference>
<dbReference type="InterPro" id="IPR011050">
    <property type="entry name" value="Pectin_lyase_fold/virulence"/>
</dbReference>
<organism evidence="5 6">
    <name type="scientific">Methanothermococcus okinawensis</name>
    <dbReference type="NCBI Taxonomy" id="155863"/>
    <lineage>
        <taxon>Archaea</taxon>
        <taxon>Methanobacteriati</taxon>
        <taxon>Methanobacteriota</taxon>
        <taxon>Methanomada group</taxon>
        <taxon>Methanococci</taxon>
        <taxon>Methanococcales</taxon>
        <taxon>Methanococcaceae</taxon>
        <taxon>Methanothermococcus</taxon>
    </lineage>
</organism>
<dbReference type="AlphaFoldDB" id="A0A832ZM16"/>
<sequence>MGKMYLLLLLSLFLAITSIYGSTIYVPGNYFTIQKAIDNANPGDVIVVRDGTYYERIIINKSITLKSEHGPERCIIDGEGAGDVVTVKEDNVVIEGFTIKNSSNYSAGIKVSSHNTVIKNNYILNNCIGIYLWHSQENVITNNTIVKNSWRAIKLEYSGHNYIENNYIRDNNNGICILYSNDNTIRSNVFVNNSILIEGWEIGHWIHRIDYNTVNGKPLYYFRDKVGVDIPEDASQVILVNCRDIVVKNLNISNTDVGVTAAYSSNITVRNITLRNNSNGIYLWYSGDSVIEDNVIGEIDGKGVHLWHSYNSTVRDNCIVDSWIGVKLDYSKDIEVEGNVIHGNNIGVYTSISDKSTVRDNNIGDSWIGVKLDYSKDIEVEGNVIGGNGDRGIFLRYGDNNTLRYNNILYSKWGVYLINSHNNRIYLNNFINNSKNAYTCYSENNSWHSPERITYSYRGVEYTNYLGNYWADYYGRDVDGDGIGDVHYRIDWYYVDKYPLIETFDHYMLYSPGKTVAEDIKSEKIREFVARAEVIVGSEIDLNLSARYLKTEVELVDKPIEIKKDC</sequence>
<dbReference type="InterPro" id="IPR006626">
    <property type="entry name" value="PbH1"/>
</dbReference>
<comment type="pathway">
    <text evidence="1">Protein modification; protein ubiquitination.</text>
</comment>
<keyword evidence="2" id="KW-0677">Repeat</keyword>
<dbReference type="PANTHER" id="PTHR22990">
    <property type="entry name" value="F-BOX ONLY PROTEIN"/>
    <property type="match status" value="1"/>
</dbReference>
<dbReference type="EMBL" id="DQUO01000038">
    <property type="protein sequence ID" value="HIP91356.1"/>
    <property type="molecule type" value="Genomic_DNA"/>
</dbReference>
<dbReference type="Pfam" id="PF05048">
    <property type="entry name" value="NosD"/>
    <property type="match status" value="2"/>
</dbReference>
<dbReference type="InterPro" id="IPR022441">
    <property type="entry name" value="Para_beta_helix_rpt-2"/>
</dbReference>
<dbReference type="SMART" id="SM00710">
    <property type="entry name" value="PbH1"/>
    <property type="match status" value="14"/>
</dbReference>
<dbReference type="InterPro" id="IPR012334">
    <property type="entry name" value="Pectin_lyas_fold"/>
</dbReference>
<evidence type="ECO:0000256" key="3">
    <source>
        <dbReference type="ARBA" id="ARBA00022786"/>
    </source>
</evidence>
<accession>A0A832ZM16</accession>
<evidence type="ECO:0000256" key="1">
    <source>
        <dbReference type="ARBA" id="ARBA00004906"/>
    </source>
</evidence>